<organism evidence="2 3">
    <name type="scientific">Microthyrium microscopicum</name>
    <dbReference type="NCBI Taxonomy" id="703497"/>
    <lineage>
        <taxon>Eukaryota</taxon>
        <taxon>Fungi</taxon>
        <taxon>Dikarya</taxon>
        <taxon>Ascomycota</taxon>
        <taxon>Pezizomycotina</taxon>
        <taxon>Dothideomycetes</taxon>
        <taxon>Dothideomycetes incertae sedis</taxon>
        <taxon>Microthyriales</taxon>
        <taxon>Microthyriaceae</taxon>
        <taxon>Microthyrium</taxon>
    </lineage>
</organism>
<feature type="region of interest" description="Disordered" evidence="1">
    <location>
        <begin position="1"/>
        <end position="21"/>
    </location>
</feature>
<dbReference type="EMBL" id="MU004230">
    <property type="protein sequence ID" value="KAF2674370.1"/>
    <property type="molecule type" value="Genomic_DNA"/>
</dbReference>
<evidence type="ECO:0000256" key="1">
    <source>
        <dbReference type="SAM" id="MobiDB-lite"/>
    </source>
</evidence>
<reference evidence="2" key="1">
    <citation type="journal article" date="2020" name="Stud. Mycol.">
        <title>101 Dothideomycetes genomes: a test case for predicting lifestyles and emergence of pathogens.</title>
        <authorList>
            <person name="Haridas S."/>
            <person name="Albert R."/>
            <person name="Binder M."/>
            <person name="Bloem J."/>
            <person name="Labutti K."/>
            <person name="Salamov A."/>
            <person name="Andreopoulos B."/>
            <person name="Baker S."/>
            <person name="Barry K."/>
            <person name="Bills G."/>
            <person name="Bluhm B."/>
            <person name="Cannon C."/>
            <person name="Castanera R."/>
            <person name="Culley D."/>
            <person name="Daum C."/>
            <person name="Ezra D."/>
            <person name="Gonzalez J."/>
            <person name="Henrissat B."/>
            <person name="Kuo A."/>
            <person name="Liang C."/>
            <person name="Lipzen A."/>
            <person name="Lutzoni F."/>
            <person name="Magnuson J."/>
            <person name="Mondo S."/>
            <person name="Nolan M."/>
            <person name="Ohm R."/>
            <person name="Pangilinan J."/>
            <person name="Park H.-J."/>
            <person name="Ramirez L."/>
            <person name="Alfaro M."/>
            <person name="Sun H."/>
            <person name="Tritt A."/>
            <person name="Yoshinaga Y."/>
            <person name="Zwiers L.-H."/>
            <person name="Turgeon B."/>
            <person name="Goodwin S."/>
            <person name="Spatafora J."/>
            <person name="Crous P."/>
            <person name="Grigoriev I."/>
        </authorList>
    </citation>
    <scope>NUCLEOTIDE SEQUENCE</scope>
    <source>
        <strain evidence="2">CBS 115976</strain>
    </source>
</reference>
<protein>
    <submittedName>
        <fullName evidence="2">Uncharacterized protein</fullName>
    </submittedName>
</protein>
<proteinExistence type="predicted"/>
<dbReference type="Proteomes" id="UP000799302">
    <property type="component" value="Unassembled WGS sequence"/>
</dbReference>
<dbReference type="AlphaFoldDB" id="A0A6A6URI5"/>
<evidence type="ECO:0000313" key="3">
    <source>
        <dbReference type="Proteomes" id="UP000799302"/>
    </source>
</evidence>
<sequence length="286" mass="31291">MASQTPPSPQRPQPHYRPNKHIPPLIKNFDPSRAHISARHCSDNDAITYLPTHLIPWYLPDALWAALPVRMHRPLAVMQHAGAAADTSFERVGLLRAELDGVVTEDGDGESGLKSRTPSWDSIGSLQWVGDDDDDSGRTTPALSSPITPLDLDVGLARSERKFSTGSWAGSPFLPVSFPSPSVCSGSPPLPPFRNSRITAWRAEVATLRGTTLVRLRHAVRAVDGEWRTLLFGMDGVEGVDWEAWEVLIGRFETWLNAKKRRVLGLEELASGLGEYGTMGWSGSVG</sequence>
<feature type="compositionally biased region" description="Pro residues" evidence="1">
    <location>
        <begin position="1"/>
        <end position="12"/>
    </location>
</feature>
<accession>A0A6A6URI5</accession>
<gene>
    <name evidence="2" type="ORF">BT63DRAFT_408565</name>
</gene>
<evidence type="ECO:0000313" key="2">
    <source>
        <dbReference type="EMBL" id="KAF2674370.1"/>
    </source>
</evidence>
<keyword evidence="3" id="KW-1185">Reference proteome</keyword>
<name>A0A6A6URI5_9PEZI</name>